<gene>
    <name evidence="1" type="ORF">ACE5LO_19705</name>
</gene>
<keyword evidence="2" id="KW-1185">Reference proteome</keyword>
<dbReference type="RefSeq" id="WP_375521713.1">
    <property type="nucleotide sequence ID" value="NZ_JBHIRY010000022.1"/>
</dbReference>
<dbReference type="InterPro" id="IPR058705">
    <property type="entry name" value="A_ENA"/>
</dbReference>
<comment type="caution">
    <text evidence="1">The sequence shown here is derived from an EMBL/GenBank/DDBJ whole genome shotgun (WGS) entry which is preliminary data.</text>
</comment>
<protein>
    <submittedName>
        <fullName evidence="1">Uncharacterized protein</fullName>
    </submittedName>
</protein>
<proteinExistence type="predicted"/>
<dbReference type="Pfam" id="PF26595">
    <property type="entry name" value="A_ENA"/>
    <property type="match status" value="1"/>
</dbReference>
<dbReference type="EMBL" id="JBHIRY010000022">
    <property type="protein sequence ID" value="MFB5762613.1"/>
    <property type="molecule type" value="Genomic_DNA"/>
</dbReference>
<reference evidence="1 2" key="1">
    <citation type="submission" date="2024-09" db="EMBL/GenBank/DDBJ databases">
        <title>Paenibacillus zeirhizospherea sp. nov., isolated from surface of the maize (Zea mays) roots in a horticulture field, Hungary.</title>
        <authorList>
            <person name="Marton D."/>
            <person name="Farkas M."/>
            <person name="Bedics A."/>
            <person name="Toth E."/>
            <person name="Tancsics A."/>
            <person name="Boka K."/>
            <person name="Marati G."/>
            <person name="Kriszt B."/>
            <person name="Cserhati M."/>
        </authorList>
    </citation>
    <scope>NUCLEOTIDE SEQUENCE [LARGE SCALE GENOMIC DNA]</scope>
    <source>
        <strain evidence="1 2">JCM 18446</strain>
    </source>
</reference>
<name>A0ABV5C5S0_9BACL</name>
<organism evidence="1 2">
    <name type="scientific">Paenibacillus medicaginis</name>
    <dbReference type="NCBI Taxonomy" id="1470560"/>
    <lineage>
        <taxon>Bacteria</taxon>
        <taxon>Bacillati</taxon>
        <taxon>Bacillota</taxon>
        <taxon>Bacilli</taxon>
        <taxon>Bacillales</taxon>
        <taxon>Paenibacillaceae</taxon>
        <taxon>Paenibacillus</taxon>
    </lineage>
</organism>
<accession>A0ABV5C5S0</accession>
<dbReference type="Proteomes" id="UP001580430">
    <property type="component" value="Unassembled WGS sequence"/>
</dbReference>
<evidence type="ECO:0000313" key="1">
    <source>
        <dbReference type="EMBL" id="MFB5762613.1"/>
    </source>
</evidence>
<evidence type="ECO:0000313" key="2">
    <source>
        <dbReference type="Proteomes" id="UP001580430"/>
    </source>
</evidence>
<sequence>MSQANIPNITPTITITREDAITLLIVSIAMEELGLSHILNAEGEKLQYVLGTLSDTIPPPNVTLDVLLAVNDSIRKTIKETTKKDWILSNKLQKALCASKI</sequence>